<dbReference type="Pfam" id="PF01124">
    <property type="entry name" value="MAPEG"/>
    <property type="match status" value="1"/>
</dbReference>
<dbReference type="GO" id="GO:0016020">
    <property type="term" value="C:membrane"/>
    <property type="evidence" value="ECO:0007669"/>
    <property type="project" value="UniProtKB-SubCell"/>
</dbReference>
<evidence type="ECO:0000256" key="5">
    <source>
        <dbReference type="SAM" id="Phobius"/>
    </source>
</evidence>
<proteinExistence type="predicted"/>
<dbReference type="EMBL" id="CP099429">
    <property type="protein sequence ID" value="USW59182.1"/>
    <property type="molecule type" value="Genomic_DNA"/>
</dbReference>
<name>A0A9Q9B013_9PEZI</name>
<protein>
    <submittedName>
        <fullName evidence="6">Membrane-associated, eicosanoid/glutathione metabolism (MAPEG) protein</fullName>
    </submittedName>
</protein>
<evidence type="ECO:0000256" key="1">
    <source>
        <dbReference type="ARBA" id="ARBA00004370"/>
    </source>
</evidence>
<accession>A0A9Q9B013</accession>
<dbReference type="PANTHER" id="PTHR35371">
    <property type="entry name" value="INNER MEMBRANE PROTEIN"/>
    <property type="match status" value="1"/>
</dbReference>
<evidence type="ECO:0000313" key="7">
    <source>
        <dbReference type="Proteomes" id="UP001056384"/>
    </source>
</evidence>
<gene>
    <name evidence="6" type="ORF">Slin15195_G125010</name>
</gene>
<dbReference type="Proteomes" id="UP001056384">
    <property type="component" value="Chromosome 12"/>
</dbReference>
<feature type="transmembrane region" description="Helical" evidence="5">
    <location>
        <begin position="6"/>
        <end position="27"/>
    </location>
</feature>
<keyword evidence="4 5" id="KW-0472">Membrane</keyword>
<keyword evidence="3 5" id="KW-1133">Transmembrane helix</keyword>
<dbReference type="InterPro" id="IPR023352">
    <property type="entry name" value="MAPEG-like_dom_sf"/>
</dbReference>
<evidence type="ECO:0000313" key="6">
    <source>
        <dbReference type="EMBL" id="USW59182.1"/>
    </source>
</evidence>
<reference evidence="6" key="1">
    <citation type="submission" date="2022-06" db="EMBL/GenBank/DDBJ databases">
        <title>Complete genome sequences of two strains of the flax pathogen Septoria linicola.</title>
        <authorList>
            <person name="Lapalu N."/>
            <person name="Simon A."/>
            <person name="Demenou B."/>
            <person name="Paumier D."/>
            <person name="Guillot M.-P."/>
            <person name="Gout L."/>
            <person name="Valade R."/>
        </authorList>
    </citation>
    <scope>NUCLEOTIDE SEQUENCE</scope>
    <source>
        <strain evidence="6">SE15195</strain>
    </source>
</reference>
<dbReference type="PANTHER" id="PTHR35371:SF1">
    <property type="entry name" value="BLR7753 PROTEIN"/>
    <property type="match status" value="1"/>
</dbReference>
<evidence type="ECO:0000256" key="2">
    <source>
        <dbReference type="ARBA" id="ARBA00022692"/>
    </source>
</evidence>
<dbReference type="Gene3D" id="1.20.120.550">
    <property type="entry name" value="Membrane associated eicosanoid/glutathione metabolism-like domain"/>
    <property type="match status" value="1"/>
</dbReference>
<evidence type="ECO:0000256" key="4">
    <source>
        <dbReference type="ARBA" id="ARBA00023136"/>
    </source>
</evidence>
<evidence type="ECO:0000256" key="3">
    <source>
        <dbReference type="ARBA" id="ARBA00022989"/>
    </source>
</evidence>
<comment type="subcellular location">
    <subcellularLocation>
        <location evidence="1">Membrane</location>
    </subcellularLocation>
</comment>
<keyword evidence="2 5" id="KW-0812">Transmembrane</keyword>
<organism evidence="6 7">
    <name type="scientific">Septoria linicola</name>
    <dbReference type="NCBI Taxonomy" id="215465"/>
    <lineage>
        <taxon>Eukaryota</taxon>
        <taxon>Fungi</taxon>
        <taxon>Dikarya</taxon>
        <taxon>Ascomycota</taxon>
        <taxon>Pezizomycotina</taxon>
        <taxon>Dothideomycetes</taxon>
        <taxon>Dothideomycetidae</taxon>
        <taxon>Mycosphaerellales</taxon>
        <taxon>Mycosphaerellaceae</taxon>
        <taxon>Septoria</taxon>
    </lineage>
</organism>
<dbReference type="OrthoDB" id="2122304at2759"/>
<dbReference type="SUPFAM" id="SSF161084">
    <property type="entry name" value="MAPEG domain-like"/>
    <property type="match status" value="1"/>
</dbReference>
<dbReference type="AlphaFoldDB" id="A0A9Q9B013"/>
<feature type="transmembrane region" description="Helical" evidence="5">
    <location>
        <begin position="112"/>
        <end position="130"/>
    </location>
</feature>
<keyword evidence="7" id="KW-1185">Reference proteome</keyword>
<sequence>MSSSSINYPLLSIPAYYLFSIVPHIYAQSLLATSGYKINAADPKSSIAPERLKGKVPEAVLGKVQRAEAAQNNNYEQQALFAVAVLSSVFAQKLTAAGLVGGDEDVTGLKTFIAAFFAARSAYVISYIQIASPSKAPIRSAFYTVGAVLSFYQIYKAATLLG</sequence>
<feature type="transmembrane region" description="Helical" evidence="5">
    <location>
        <begin position="79"/>
        <end position="100"/>
    </location>
</feature>
<dbReference type="InterPro" id="IPR001129">
    <property type="entry name" value="Membr-assoc_MAPEG"/>
</dbReference>
<feature type="transmembrane region" description="Helical" evidence="5">
    <location>
        <begin position="142"/>
        <end position="161"/>
    </location>
</feature>